<dbReference type="Proteomes" id="UP000190150">
    <property type="component" value="Unassembled WGS sequence"/>
</dbReference>
<reference evidence="2" key="1">
    <citation type="submission" date="2017-02" db="EMBL/GenBank/DDBJ databases">
        <authorList>
            <person name="Varghese N."/>
            <person name="Submissions S."/>
        </authorList>
    </citation>
    <scope>NUCLEOTIDE SEQUENCE [LARGE SCALE GENOMIC DNA]</scope>
    <source>
        <strain evidence="2">DSM 24091</strain>
    </source>
</reference>
<organism evidence="1 2">
    <name type="scientific">Sphingobacterium nematocida</name>
    <dbReference type="NCBI Taxonomy" id="1513896"/>
    <lineage>
        <taxon>Bacteria</taxon>
        <taxon>Pseudomonadati</taxon>
        <taxon>Bacteroidota</taxon>
        <taxon>Sphingobacteriia</taxon>
        <taxon>Sphingobacteriales</taxon>
        <taxon>Sphingobacteriaceae</taxon>
        <taxon>Sphingobacterium</taxon>
    </lineage>
</organism>
<dbReference type="EMBL" id="FUZF01000005">
    <property type="protein sequence ID" value="SKB64598.1"/>
    <property type="molecule type" value="Genomic_DNA"/>
</dbReference>
<protein>
    <submittedName>
        <fullName evidence="1">Uncharacterized protein</fullName>
    </submittedName>
</protein>
<evidence type="ECO:0000313" key="1">
    <source>
        <dbReference type="EMBL" id="SKB64598.1"/>
    </source>
</evidence>
<sequence>MITIELEIEGHYVDNFIEEILTIDGILDATVSFGSVLQVATYQMKFDSNSLEILDVIKSHNTQVINIEADRLLILHIASEKDIRLLYNKLDNASLLGFCQMPLAVGQPSTLREQ</sequence>
<accession>A0A1T5CYL1</accession>
<keyword evidence="2" id="KW-1185">Reference proteome</keyword>
<dbReference type="AlphaFoldDB" id="A0A1T5CYL1"/>
<gene>
    <name evidence="1" type="ORF">SAMN05660841_01667</name>
</gene>
<name>A0A1T5CYL1_9SPHI</name>
<evidence type="ECO:0000313" key="2">
    <source>
        <dbReference type="Proteomes" id="UP000190150"/>
    </source>
</evidence>
<proteinExistence type="predicted"/>